<accession>A0A6L2NVZ9</accession>
<feature type="compositionally biased region" description="Low complexity" evidence="1">
    <location>
        <begin position="692"/>
        <end position="701"/>
    </location>
</feature>
<evidence type="ECO:0000256" key="1">
    <source>
        <dbReference type="SAM" id="MobiDB-lite"/>
    </source>
</evidence>
<comment type="caution">
    <text evidence="2">The sequence shown here is derived from an EMBL/GenBank/DDBJ whole genome shotgun (WGS) entry which is preliminary data.</text>
</comment>
<feature type="compositionally biased region" description="Polar residues" evidence="1">
    <location>
        <begin position="679"/>
        <end position="691"/>
    </location>
</feature>
<feature type="compositionally biased region" description="Polar residues" evidence="1">
    <location>
        <begin position="660"/>
        <end position="670"/>
    </location>
</feature>
<reference evidence="2" key="1">
    <citation type="journal article" date="2019" name="Sci. Rep.">
        <title>Draft genome of Tanacetum cinerariifolium, the natural source of mosquito coil.</title>
        <authorList>
            <person name="Yamashiro T."/>
            <person name="Shiraishi A."/>
            <person name="Satake H."/>
            <person name="Nakayama K."/>
        </authorList>
    </citation>
    <scope>NUCLEOTIDE SEQUENCE</scope>
</reference>
<feature type="region of interest" description="Disordered" evidence="1">
    <location>
        <begin position="883"/>
        <end position="910"/>
    </location>
</feature>
<dbReference type="AlphaFoldDB" id="A0A6L2NVZ9"/>
<sequence length="1066" mass="119386">MYAWLYADCKKLICDLDSSTLYHIYVPKWNVTNDSILDDPYICSDLTNRLVSPTLFAQLRAMDYDQLYFEFDVGIARHVCLGTDVRMRAEHTLERKYELEDKCAEQAALLSERDADIVNLKSLLSLKEAKAAEAIRLHGQLTAVEAAVATKGGELRDLKEKIFSLKGEKDVMSEKIATLESTNATKEVELTYRSSQVSKLTSNLSGFQLSRDELGSMVASLESKRDCLVTQFFEYLQALRQAIGCIVNKGIQDGLKAGIDYGQASRDLSVLEAYDPYAEAKYINTMNALGAIDFSLLMNVITPLVEPLSSKSLTRKASTSAAPITTLSMTFSSFDVVLPNSVVIDQVLDAESHNEDPSAVTFKKEELGTSPESELASIFRIVCFIVLVDEVSRTEACAADPGASFLGDAPKSTLGKTNLSNATPNVRASVRDTINRVPTDKGNNLNVRNTTQERPKAEMYQLTSHPFTYAKVVNLNRVKNKVNFRALESHVGLKDKLVVATSKLEGLGYTMETIHVEYEWKPLRYDEYNDIPMGDLVDDTRKRVEAYSRKTGFWSGRKVDSRKRNIVFSSEMNLHYFDRDDMDLHDMDPVEDEVAYGNASSEDCSSPNIETPSWGCRRIKFLSLRPRFPNGDDIMGASLSHIYNYFAWGITDDISPRGRGSNNTSGNASDITDDISQRGRGSTNREISNDCSPIGRASSSIGGRGNESADEWCPGPNILGDEILDVHEDNKEHVEHVVGSSQNQVGSNVTPSSSLPKLWLVGGVFYDPAISRHAVRLFKTMFKGAYATWTKVPQDHRDRCFKCFGTFYRWEDAESNQIRNAWESHMKNRYSDIMRGVRKAAMKVTRVNDNVDIGRIIPIAQFGLVPLIGSLWLTYGIPMNGDSNQKLPKRTEPNRNQESTQQAHEKQKGRKVKLVELHTAVHMKKGLSQESPDQMRFWSLLTRFLNSDWLIILILTVCDNLFIPYVIPKQDEYSKIISEKNKENEKNIEIDENGSKSPPDDFEVWKVVCTSNRGYVHGAGFTKDPAFVLTDAEAQRVADQLALHKTLNDFAKNDPPRATESDHGAG</sequence>
<organism evidence="2">
    <name type="scientific">Tanacetum cinerariifolium</name>
    <name type="common">Dalmatian daisy</name>
    <name type="synonym">Chrysanthemum cinerariifolium</name>
    <dbReference type="NCBI Taxonomy" id="118510"/>
    <lineage>
        <taxon>Eukaryota</taxon>
        <taxon>Viridiplantae</taxon>
        <taxon>Streptophyta</taxon>
        <taxon>Embryophyta</taxon>
        <taxon>Tracheophyta</taxon>
        <taxon>Spermatophyta</taxon>
        <taxon>Magnoliopsida</taxon>
        <taxon>eudicotyledons</taxon>
        <taxon>Gunneridae</taxon>
        <taxon>Pentapetalae</taxon>
        <taxon>asterids</taxon>
        <taxon>campanulids</taxon>
        <taxon>Asterales</taxon>
        <taxon>Asteraceae</taxon>
        <taxon>Asteroideae</taxon>
        <taxon>Anthemideae</taxon>
        <taxon>Anthemidinae</taxon>
        <taxon>Tanacetum</taxon>
    </lineage>
</organism>
<proteinExistence type="predicted"/>
<name>A0A6L2NVZ9_TANCI</name>
<gene>
    <name evidence="2" type="ORF">Tci_061785</name>
</gene>
<dbReference type="EMBL" id="BKCJ010010042">
    <property type="protein sequence ID" value="GEU89807.1"/>
    <property type="molecule type" value="Genomic_DNA"/>
</dbReference>
<protein>
    <recommendedName>
        <fullName evidence="3">Transposase (Putative), gypsy type</fullName>
    </recommendedName>
</protein>
<evidence type="ECO:0000313" key="2">
    <source>
        <dbReference type="EMBL" id="GEU89807.1"/>
    </source>
</evidence>
<feature type="region of interest" description="Disordered" evidence="1">
    <location>
        <begin position="656"/>
        <end position="709"/>
    </location>
</feature>
<evidence type="ECO:0008006" key="3">
    <source>
        <dbReference type="Google" id="ProtNLM"/>
    </source>
</evidence>